<feature type="region of interest" description="Disordered" evidence="1">
    <location>
        <begin position="148"/>
        <end position="168"/>
    </location>
</feature>
<gene>
    <name evidence="2" type="ORF">GCM10023196_052770</name>
</gene>
<evidence type="ECO:0000256" key="1">
    <source>
        <dbReference type="SAM" id="MobiDB-lite"/>
    </source>
</evidence>
<evidence type="ECO:0008006" key="4">
    <source>
        <dbReference type="Google" id="ProtNLM"/>
    </source>
</evidence>
<accession>A0ABP8UDY9</accession>
<dbReference type="NCBIfam" id="NF038070">
    <property type="entry name" value="LmbU_fam_TF"/>
    <property type="match status" value="1"/>
</dbReference>
<reference evidence="3" key="1">
    <citation type="journal article" date="2019" name="Int. J. Syst. Evol. Microbiol.">
        <title>The Global Catalogue of Microorganisms (GCM) 10K type strain sequencing project: providing services to taxonomists for standard genome sequencing and annotation.</title>
        <authorList>
            <consortium name="The Broad Institute Genomics Platform"/>
            <consortium name="The Broad Institute Genome Sequencing Center for Infectious Disease"/>
            <person name="Wu L."/>
            <person name="Ma J."/>
        </authorList>
    </citation>
    <scope>NUCLEOTIDE SEQUENCE [LARGE SCALE GENOMIC DNA]</scope>
    <source>
        <strain evidence="3">JCM 17939</strain>
    </source>
</reference>
<evidence type="ECO:0000313" key="3">
    <source>
        <dbReference type="Proteomes" id="UP001501442"/>
    </source>
</evidence>
<dbReference type="EMBL" id="BAABHK010000007">
    <property type="protein sequence ID" value="GAA4629830.1"/>
    <property type="molecule type" value="Genomic_DNA"/>
</dbReference>
<protein>
    <recommendedName>
        <fullName evidence="4">LmbU</fullName>
    </recommendedName>
</protein>
<dbReference type="InterPro" id="IPR049735">
    <property type="entry name" value="NovE/LmbU-like"/>
</dbReference>
<proteinExistence type="predicted"/>
<evidence type="ECO:0000313" key="2">
    <source>
        <dbReference type="EMBL" id="GAA4629830.1"/>
    </source>
</evidence>
<sequence length="221" mass="25385">MASAKDRATAGVRRAGSRIFLGRRVTATRTRLNLPPRLPLDTWREIGEQLLVLCDASAWWHGDWLVYGQGRYPDRYRRAIEDSGLDYQTLRNYAWVARKFPPPRRRAALSLQHHAEVAALPAEQQEYWLDLAEKGGWPTGRLRKHIQDTRRRRRGVPTPESTLSLRTDTERRRRWRDAAEREGRRLPEWIAEALDGAAETALRSTPFPPGDEVERSVSAGG</sequence>
<name>A0ABP8UDY9_9ACTN</name>
<comment type="caution">
    <text evidence="2">The sequence shown here is derived from an EMBL/GenBank/DDBJ whole genome shotgun (WGS) entry which is preliminary data.</text>
</comment>
<keyword evidence="3" id="KW-1185">Reference proteome</keyword>
<feature type="region of interest" description="Disordered" evidence="1">
    <location>
        <begin position="200"/>
        <end position="221"/>
    </location>
</feature>
<organism evidence="2 3">
    <name type="scientific">Actinoallomurus vinaceus</name>
    <dbReference type="NCBI Taxonomy" id="1080074"/>
    <lineage>
        <taxon>Bacteria</taxon>
        <taxon>Bacillati</taxon>
        <taxon>Actinomycetota</taxon>
        <taxon>Actinomycetes</taxon>
        <taxon>Streptosporangiales</taxon>
        <taxon>Thermomonosporaceae</taxon>
        <taxon>Actinoallomurus</taxon>
    </lineage>
</organism>
<dbReference type="Proteomes" id="UP001501442">
    <property type="component" value="Unassembled WGS sequence"/>
</dbReference>